<organism evidence="1 2">
    <name type="scientific">Plakobranchus ocellatus</name>
    <dbReference type="NCBI Taxonomy" id="259542"/>
    <lineage>
        <taxon>Eukaryota</taxon>
        <taxon>Metazoa</taxon>
        <taxon>Spiralia</taxon>
        <taxon>Lophotrochozoa</taxon>
        <taxon>Mollusca</taxon>
        <taxon>Gastropoda</taxon>
        <taxon>Heterobranchia</taxon>
        <taxon>Euthyneura</taxon>
        <taxon>Panpulmonata</taxon>
        <taxon>Sacoglossa</taxon>
        <taxon>Placobranchoidea</taxon>
        <taxon>Plakobranchidae</taxon>
        <taxon>Plakobranchus</taxon>
    </lineage>
</organism>
<reference evidence="1 2" key="1">
    <citation type="journal article" date="2021" name="Elife">
        <title>Chloroplast acquisition without the gene transfer in kleptoplastic sea slugs, Plakobranchus ocellatus.</title>
        <authorList>
            <person name="Maeda T."/>
            <person name="Takahashi S."/>
            <person name="Yoshida T."/>
            <person name="Shimamura S."/>
            <person name="Takaki Y."/>
            <person name="Nagai Y."/>
            <person name="Toyoda A."/>
            <person name="Suzuki Y."/>
            <person name="Arimoto A."/>
            <person name="Ishii H."/>
            <person name="Satoh N."/>
            <person name="Nishiyama T."/>
            <person name="Hasebe M."/>
            <person name="Maruyama T."/>
            <person name="Minagawa J."/>
            <person name="Obokata J."/>
            <person name="Shigenobu S."/>
        </authorList>
    </citation>
    <scope>NUCLEOTIDE SEQUENCE [LARGE SCALE GENOMIC DNA]</scope>
</reference>
<keyword evidence="2" id="KW-1185">Reference proteome</keyword>
<protein>
    <submittedName>
        <fullName evidence="1">Uncharacterized protein</fullName>
    </submittedName>
</protein>
<dbReference type="AlphaFoldDB" id="A0AAV4CWU3"/>
<evidence type="ECO:0000313" key="2">
    <source>
        <dbReference type="Proteomes" id="UP000735302"/>
    </source>
</evidence>
<dbReference type="EMBL" id="BLXT01007055">
    <property type="protein sequence ID" value="GFO36355.1"/>
    <property type="molecule type" value="Genomic_DNA"/>
</dbReference>
<dbReference type="Proteomes" id="UP000735302">
    <property type="component" value="Unassembled WGS sequence"/>
</dbReference>
<name>A0AAV4CWU3_9GAST</name>
<sequence length="108" mass="11770">MTSETALRFAGSFLSNTVLTARCPKPDIIMLWEASVRLVVSPKLFTAALRSNALFSHTHAHSAAGIEVSAARPTPQVFPRLVQILSMDDEMRRSSPGGRKCLGYHACN</sequence>
<gene>
    <name evidence="1" type="ORF">PoB_006286000</name>
</gene>
<accession>A0AAV4CWU3</accession>
<proteinExistence type="predicted"/>
<evidence type="ECO:0000313" key="1">
    <source>
        <dbReference type="EMBL" id="GFO36355.1"/>
    </source>
</evidence>
<comment type="caution">
    <text evidence="1">The sequence shown here is derived from an EMBL/GenBank/DDBJ whole genome shotgun (WGS) entry which is preliminary data.</text>
</comment>